<dbReference type="CDD" id="cd00593">
    <property type="entry name" value="RIBOc"/>
    <property type="match status" value="1"/>
</dbReference>
<feature type="active site" evidence="15">
    <location>
        <position position="54"/>
    </location>
</feature>
<dbReference type="PROSITE" id="PS50142">
    <property type="entry name" value="RNASE_3_2"/>
    <property type="match status" value="1"/>
</dbReference>
<evidence type="ECO:0000259" key="16">
    <source>
        <dbReference type="PROSITE" id="PS50137"/>
    </source>
</evidence>
<dbReference type="GO" id="GO:0003725">
    <property type="term" value="F:double-stranded RNA binding"/>
    <property type="evidence" value="ECO:0007669"/>
    <property type="project" value="TreeGrafter"/>
</dbReference>
<dbReference type="GeneID" id="93693379"/>
<keyword evidence="6 15" id="KW-0698">rRNA processing</keyword>
<evidence type="ECO:0000256" key="4">
    <source>
        <dbReference type="ARBA" id="ARBA00011738"/>
    </source>
</evidence>
<dbReference type="PANTHER" id="PTHR11207:SF0">
    <property type="entry name" value="RIBONUCLEASE 3"/>
    <property type="match status" value="1"/>
</dbReference>
<evidence type="ECO:0000256" key="15">
    <source>
        <dbReference type="HAMAP-Rule" id="MF_00104"/>
    </source>
</evidence>
<evidence type="ECO:0000256" key="2">
    <source>
        <dbReference type="ARBA" id="ARBA00004496"/>
    </source>
</evidence>
<dbReference type="GO" id="GO:0019843">
    <property type="term" value="F:rRNA binding"/>
    <property type="evidence" value="ECO:0007669"/>
    <property type="project" value="UniProtKB-KW"/>
</dbReference>
<dbReference type="Gene3D" id="3.30.160.20">
    <property type="match status" value="1"/>
</dbReference>
<name>U2KKF7_9FIRM</name>
<reference evidence="18 19" key="1">
    <citation type="submission" date="2013-07" db="EMBL/GenBank/DDBJ databases">
        <authorList>
            <person name="Weinstock G."/>
            <person name="Sodergren E."/>
            <person name="Wylie T."/>
            <person name="Fulton L."/>
            <person name="Fulton R."/>
            <person name="Fronick C."/>
            <person name="O'Laughlin M."/>
            <person name="Godfrey J."/>
            <person name="Miner T."/>
            <person name="Herter B."/>
            <person name="Appelbaum E."/>
            <person name="Cordes M."/>
            <person name="Lek S."/>
            <person name="Wollam A."/>
            <person name="Pepin K.H."/>
            <person name="Palsikar V.B."/>
            <person name="Mitreva M."/>
            <person name="Wilson R.K."/>
        </authorList>
    </citation>
    <scope>NUCLEOTIDE SEQUENCE [LARGE SCALE GENOMIC DNA]</scope>
    <source>
        <strain evidence="18 19">ATCC 27760</strain>
    </source>
</reference>
<feature type="binding site" evidence="15">
    <location>
        <position position="123"/>
    </location>
    <ligand>
        <name>Mg(2+)</name>
        <dbReference type="ChEBI" id="CHEBI:18420"/>
    </ligand>
</feature>
<dbReference type="EC" id="3.1.26.3" evidence="15"/>
<keyword evidence="9 15" id="KW-0540">Nuclease</keyword>
<dbReference type="InterPro" id="IPR014720">
    <property type="entry name" value="dsRBD_dom"/>
</dbReference>
<dbReference type="SMART" id="SM00358">
    <property type="entry name" value="DSRM"/>
    <property type="match status" value="1"/>
</dbReference>
<evidence type="ECO:0000256" key="7">
    <source>
        <dbReference type="ARBA" id="ARBA00022664"/>
    </source>
</evidence>
<dbReference type="SMART" id="SM00535">
    <property type="entry name" value="RIBOc"/>
    <property type="match status" value="1"/>
</dbReference>
<comment type="similarity">
    <text evidence="3">Belongs to the ribonuclease III family.</text>
</comment>
<dbReference type="GO" id="GO:0042802">
    <property type="term" value="F:identical protein binding"/>
    <property type="evidence" value="ECO:0007669"/>
    <property type="project" value="UniProtKB-ARBA"/>
</dbReference>
<evidence type="ECO:0000313" key="18">
    <source>
        <dbReference type="EMBL" id="ERJ92530.1"/>
    </source>
</evidence>
<dbReference type="PROSITE" id="PS50137">
    <property type="entry name" value="DS_RBD"/>
    <property type="match status" value="1"/>
</dbReference>
<evidence type="ECO:0000256" key="12">
    <source>
        <dbReference type="ARBA" id="ARBA00022801"/>
    </source>
</evidence>
<feature type="binding site" evidence="15">
    <location>
        <position position="50"/>
    </location>
    <ligand>
        <name>Mg(2+)</name>
        <dbReference type="ChEBI" id="CHEBI:18420"/>
    </ligand>
</feature>
<evidence type="ECO:0000256" key="13">
    <source>
        <dbReference type="ARBA" id="ARBA00022842"/>
    </source>
</evidence>
<dbReference type="InterPro" id="IPR000999">
    <property type="entry name" value="RNase_III_dom"/>
</dbReference>
<dbReference type="CDD" id="cd10845">
    <property type="entry name" value="DSRM_RNAse_III_family"/>
    <property type="match status" value="1"/>
</dbReference>
<dbReference type="FunFam" id="1.10.1520.10:FF:000001">
    <property type="entry name" value="Ribonuclease 3"/>
    <property type="match status" value="1"/>
</dbReference>
<dbReference type="STRING" id="411473.RUMCAL_02369"/>
<dbReference type="GO" id="GO:0008033">
    <property type="term" value="P:tRNA processing"/>
    <property type="evidence" value="ECO:0007669"/>
    <property type="project" value="UniProtKB-KW"/>
</dbReference>
<dbReference type="EMBL" id="AWVF01000292">
    <property type="protein sequence ID" value="ERJ92530.1"/>
    <property type="molecule type" value="Genomic_DNA"/>
</dbReference>
<comment type="subcellular location">
    <subcellularLocation>
        <location evidence="2 15">Cytoplasm</location>
    </subcellularLocation>
</comment>
<dbReference type="RefSeq" id="WP_021680536.1">
    <property type="nucleotide sequence ID" value="NZ_KI260295.1"/>
</dbReference>
<dbReference type="SUPFAM" id="SSF54768">
    <property type="entry name" value="dsRNA-binding domain-like"/>
    <property type="match status" value="1"/>
</dbReference>
<evidence type="ECO:0000256" key="3">
    <source>
        <dbReference type="ARBA" id="ARBA00010183"/>
    </source>
</evidence>
<evidence type="ECO:0000256" key="14">
    <source>
        <dbReference type="ARBA" id="ARBA00022884"/>
    </source>
</evidence>
<keyword evidence="12 15" id="KW-0378">Hydrolase</keyword>
<sequence>MEHTEYVDLGRFETYIHYHFKDKHLLLEALSHSSYANEKHKTRNSNERLEFLGDSVLSIVVSEFLFHKYPDLPEGELTKLRASMVCEKALHVFAREIHLGEFLLLGKGEEHTGGRSRSSILADAFEAVIAAIFLDGGMDAAKRHIMRFIPKNPVAERQQPAGFHDYKTRLQEVVQKNPEEKVEYLLVSECGPDHDKAFEVIVCLNSNVIGKGVGHSKKAAEQLAAKEALSLMGYGTA</sequence>
<comment type="function">
    <text evidence="15">Digests double-stranded RNA. Involved in the processing of primary rRNA transcript to yield the immediate precursors to the large and small rRNAs (23S and 16S). Processes some mRNAs, and tRNAs when they are encoded in the rRNA operon. Processes pre-crRNA and tracrRNA of type II CRISPR loci if present in the organism.</text>
</comment>
<dbReference type="GO" id="GO:0006364">
    <property type="term" value="P:rRNA processing"/>
    <property type="evidence" value="ECO:0007669"/>
    <property type="project" value="UniProtKB-UniRule"/>
</dbReference>
<comment type="caution">
    <text evidence="18">The sequence shown here is derived from an EMBL/GenBank/DDBJ whole genome shotgun (WGS) entry which is preliminary data.</text>
</comment>
<keyword evidence="11 15" id="KW-0255">Endonuclease</keyword>
<evidence type="ECO:0000256" key="5">
    <source>
        <dbReference type="ARBA" id="ARBA00022490"/>
    </source>
</evidence>
<evidence type="ECO:0000313" key="19">
    <source>
        <dbReference type="Proteomes" id="UP000016662"/>
    </source>
</evidence>
<dbReference type="Pfam" id="PF00035">
    <property type="entry name" value="dsrm"/>
    <property type="match status" value="1"/>
</dbReference>
<dbReference type="InterPro" id="IPR011907">
    <property type="entry name" value="RNase_III"/>
</dbReference>
<evidence type="ECO:0000256" key="6">
    <source>
        <dbReference type="ARBA" id="ARBA00022552"/>
    </source>
</evidence>
<dbReference type="GO" id="GO:0010468">
    <property type="term" value="P:regulation of gene expression"/>
    <property type="evidence" value="ECO:0007669"/>
    <property type="project" value="TreeGrafter"/>
</dbReference>
<keyword evidence="8 15" id="KW-0819">tRNA processing</keyword>
<dbReference type="PROSITE" id="PS00517">
    <property type="entry name" value="RNASE_3_1"/>
    <property type="match status" value="1"/>
</dbReference>
<keyword evidence="13 15" id="KW-0460">Magnesium</keyword>
<comment type="cofactor">
    <cofactor evidence="15">
        <name>Mg(2+)</name>
        <dbReference type="ChEBI" id="CHEBI:18420"/>
    </cofactor>
</comment>
<keyword evidence="14 15" id="KW-0694">RNA-binding</keyword>
<evidence type="ECO:0000259" key="17">
    <source>
        <dbReference type="PROSITE" id="PS50142"/>
    </source>
</evidence>
<comment type="catalytic activity">
    <reaction evidence="1 15">
        <text>Endonucleolytic cleavage to 5'-phosphomonoester.</text>
        <dbReference type="EC" id="3.1.26.3"/>
    </reaction>
</comment>
<comment type="subunit">
    <text evidence="4 15">Homodimer.</text>
</comment>
<keyword evidence="10 15" id="KW-0479">Metal-binding</keyword>
<feature type="binding site" evidence="15">
    <location>
        <position position="126"/>
    </location>
    <ligand>
        <name>Mg(2+)</name>
        <dbReference type="ChEBI" id="CHEBI:18420"/>
    </ligand>
</feature>
<keyword evidence="5 15" id="KW-0963">Cytoplasm</keyword>
<evidence type="ECO:0000256" key="8">
    <source>
        <dbReference type="ARBA" id="ARBA00022694"/>
    </source>
</evidence>
<keyword evidence="15" id="KW-0699">rRNA-binding</keyword>
<dbReference type="NCBIfam" id="TIGR02191">
    <property type="entry name" value="RNaseIII"/>
    <property type="match status" value="1"/>
</dbReference>
<dbReference type="GO" id="GO:0004525">
    <property type="term" value="F:ribonuclease III activity"/>
    <property type="evidence" value="ECO:0007669"/>
    <property type="project" value="UniProtKB-UniRule"/>
</dbReference>
<dbReference type="HAMAP" id="MF_00104">
    <property type="entry name" value="RNase_III"/>
    <property type="match status" value="1"/>
</dbReference>
<organism evidence="18 19">
    <name type="scientific">Ruminococcus callidus ATCC 27760</name>
    <dbReference type="NCBI Taxonomy" id="411473"/>
    <lineage>
        <taxon>Bacteria</taxon>
        <taxon>Bacillati</taxon>
        <taxon>Bacillota</taxon>
        <taxon>Clostridia</taxon>
        <taxon>Eubacteriales</taxon>
        <taxon>Oscillospiraceae</taxon>
        <taxon>Ruminococcus</taxon>
    </lineage>
</organism>
<dbReference type="PANTHER" id="PTHR11207">
    <property type="entry name" value="RIBONUCLEASE III"/>
    <property type="match status" value="1"/>
</dbReference>
<protein>
    <recommendedName>
        <fullName evidence="15">Ribonuclease 3</fullName>
        <ecNumber evidence="15">3.1.26.3</ecNumber>
    </recommendedName>
    <alternativeName>
        <fullName evidence="15">Ribonuclease III</fullName>
        <shortName evidence="15">RNase III</shortName>
    </alternativeName>
</protein>
<accession>U2KKF7</accession>
<feature type="domain" description="DRBM" evidence="16">
    <location>
        <begin position="165"/>
        <end position="234"/>
    </location>
</feature>
<dbReference type="Proteomes" id="UP000016662">
    <property type="component" value="Unassembled WGS sequence"/>
</dbReference>
<dbReference type="GO" id="GO:0046872">
    <property type="term" value="F:metal ion binding"/>
    <property type="evidence" value="ECO:0007669"/>
    <property type="project" value="UniProtKB-KW"/>
</dbReference>
<dbReference type="AlphaFoldDB" id="U2KKF7"/>
<evidence type="ECO:0000256" key="10">
    <source>
        <dbReference type="ARBA" id="ARBA00022723"/>
    </source>
</evidence>
<feature type="domain" description="RNase III" evidence="17">
    <location>
        <begin position="9"/>
        <end position="137"/>
    </location>
</feature>
<dbReference type="GO" id="GO:0005737">
    <property type="term" value="C:cytoplasm"/>
    <property type="evidence" value="ECO:0007669"/>
    <property type="project" value="UniProtKB-SubCell"/>
</dbReference>
<evidence type="ECO:0000256" key="11">
    <source>
        <dbReference type="ARBA" id="ARBA00022759"/>
    </source>
</evidence>
<gene>
    <name evidence="15" type="primary">rnc</name>
    <name evidence="18" type="ORF">RUMCAL_02369</name>
</gene>
<dbReference type="HOGENOM" id="CLU_000907_1_3_9"/>
<dbReference type="GO" id="GO:0006397">
    <property type="term" value="P:mRNA processing"/>
    <property type="evidence" value="ECO:0007669"/>
    <property type="project" value="UniProtKB-UniRule"/>
</dbReference>
<keyword evidence="19" id="KW-1185">Reference proteome</keyword>
<dbReference type="FunFam" id="3.30.160.20:FF:000003">
    <property type="entry name" value="Ribonuclease 3"/>
    <property type="match status" value="1"/>
</dbReference>
<keyword evidence="7 15" id="KW-0507">mRNA processing</keyword>
<dbReference type="InterPro" id="IPR036389">
    <property type="entry name" value="RNase_III_sf"/>
</dbReference>
<dbReference type="eggNOG" id="COG0571">
    <property type="taxonomic scope" value="Bacteria"/>
</dbReference>
<dbReference type="PATRIC" id="fig|411473.3.peg.1967"/>
<dbReference type="Gene3D" id="1.10.1520.10">
    <property type="entry name" value="Ribonuclease III domain"/>
    <property type="match status" value="1"/>
</dbReference>
<evidence type="ECO:0000256" key="1">
    <source>
        <dbReference type="ARBA" id="ARBA00000109"/>
    </source>
</evidence>
<dbReference type="SUPFAM" id="SSF69065">
    <property type="entry name" value="RNase III domain-like"/>
    <property type="match status" value="1"/>
</dbReference>
<dbReference type="OrthoDB" id="9805026at2"/>
<proteinExistence type="inferred from homology"/>
<dbReference type="Pfam" id="PF14622">
    <property type="entry name" value="Ribonucleas_3_3"/>
    <property type="match status" value="1"/>
</dbReference>
<feature type="active site" evidence="15">
    <location>
        <position position="126"/>
    </location>
</feature>
<evidence type="ECO:0000256" key="9">
    <source>
        <dbReference type="ARBA" id="ARBA00022722"/>
    </source>
</evidence>